<dbReference type="EC" id="5.4.99.12" evidence="2"/>
<proteinExistence type="predicted"/>
<feature type="domain" description="Pseudouridine synthase I TruA alpha/beta" evidence="1">
    <location>
        <begin position="10"/>
        <end position="57"/>
    </location>
</feature>
<dbReference type="GO" id="GO:0003723">
    <property type="term" value="F:RNA binding"/>
    <property type="evidence" value="ECO:0007669"/>
    <property type="project" value="InterPro"/>
</dbReference>
<dbReference type="Proteomes" id="UP000249936">
    <property type="component" value="Unassembled WGS sequence"/>
</dbReference>
<gene>
    <name evidence="2" type="primary">truA_2</name>
    <name evidence="2" type="ORF">NCTC11872_02700</name>
</gene>
<evidence type="ECO:0000259" key="1">
    <source>
        <dbReference type="Pfam" id="PF01416"/>
    </source>
</evidence>
<evidence type="ECO:0000313" key="2">
    <source>
        <dbReference type="EMBL" id="SPX43049.1"/>
    </source>
</evidence>
<dbReference type="GO" id="GO:0006396">
    <property type="term" value="P:RNA processing"/>
    <property type="evidence" value="ECO:0007669"/>
    <property type="project" value="UniProtKB-ARBA"/>
</dbReference>
<keyword evidence="2" id="KW-0413">Isomerase</keyword>
<dbReference type="GO" id="GO:0160147">
    <property type="term" value="F:tRNA pseudouridine(38-40) synthase activity"/>
    <property type="evidence" value="ECO:0007669"/>
    <property type="project" value="UniProtKB-EC"/>
</dbReference>
<dbReference type="GO" id="GO:0001522">
    <property type="term" value="P:pseudouridine synthesis"/>
    <property type="evidence" value="ECO:0007669"/>
    <property type="project" value="InterPro"/>
</dbReference>
<name>A0A2X1PQ92_HAEIF</name>
<dbReference type="InterPro" id="IPR020103">
    <property type="entry name" value="PsdUridine_synth_cat_dom_sf"/>
</dbReference>
<accession>A0A2X1PQ92</accession>
<dbReference type="Pfam" id="PF01416">
    <property type="entry name" value="PseudoU_synth_1"/>
    <property type="match status" value="1"/>
</dbReference>
<sequence>MRKKCIQAGQCLLGEQDFSSFRAAQCQSHTPWRNVHHLNVSRIGKYIIVDIQAERFCASYGAQYCGEV</sequence>
<evidence type="ECO:0000313" key="3">
    <source>
        <dbReference type="Proteomes" id="UP000249936"/>
    </source>
</evidence>
<dbReference type="InterPro" id="IPR020095">
    <property type="entry name" value="PsdUridine_synth_TruA_C"/>
</dbReference>
<dbReference type="Gene3D" id="3.30.70.660">
    <property type="entry name" value="Pseudouridine synthase I, catalytic domain, C-terminal subdomain"/>
    <property type="match status" value="1"/>
</dbReference>
<dbReference type="EMBL" id="UASK01000010">
    <property type="protein sequence ID" value="SPX43049.1"/>
    <property type="molecule type" value="Genomic_DNA"/>
</dbReference>
<reference evidence="2 3" key="1">
    <citation type="submission" date="2018-06" db="EMBL/GenBank/DDBJ databases">
        <authorList>
            <consortium name="Pathogen Informatics"/>
            <person name="Doyle S."/>
        </authorList>
    </citation>
    <scope>NUCLEOTIDE SEQUENCE [LARGE SCALE GENOMIC DNA]</scope>
    <source>
        <strain evidence="2 3">NCTC11872</strain>
    </source>
</reference>
<dbReference type="AlphaFoldDB" id="A0A2X1PQ92"/>
<protein>
    <submittedName>
        <fullName evidence="2">Pseudouridylate synthase I</fullName>
        <ecNumber evidence="2">5.4.99.12</ecNumber>
    </submittedName>
</protein>
<organism evidence="2 3">
    <name type="scientific">Haemophilus influenzae</name>
    <dbReference type="NCBI Taxonomy" id="727"/>
    <lineage>
        <taxon>Bacteria</taxon>
        <taxon>Pseudomonadati</taxon>
        <taxon>Pseudomonadota</taxon>
        <taxon>Gammaproteobacteria</taxon>
        <taxon>Pasteurellales</taxon>
        <taxon>Pasteurellaceae</taxon>
        <taxon>Haemophilus</taxon>
    </lineage>
</organism>
<dbReference type="InterPro" id="IPR020097">
    <property type="entry name" value="PsdUridine_synth_TruA_a/b_dom"/>
</dbReference>
<dbReference type="SUPFAM" id="SSF55120">
    <property type="entry name" value="Pseudouridine synthase"/>
    <property type="match status" value="1"/>
</dbReference>